<feature type="non-terminal residue" evidence="1">
    <location>
        <position position="120"/>
    </location>
</feature>
<gene>
    <name evidence="1" type="ORF">LOTGIDRAFT_176580</name>
</gene>
<dbReference type="HOGENOM" id="CLU_2055564_0_0_1"/>
<dbReference type="Gene3D" id="1.10.533.10">
    <property type="entry name" value="Death Domain, Fas"/>
    <property type="match status" value="1"/>
</dbReference>
<dbReference type="InterPro" id="IPR011029">
    <property type="entry name" value="DEATH-like_dom_sf"/>
</dbReference>
<dbReference type="EMBL" id="KB201433">
    <property type="protein sequence ID" value="ESO96632.1"/>
    <property type="molecule type" value="Genomic_DNA"/>
</dbReference>
<dbReference type="AlphaFoldDB" id="V4AI74"/>
<dbReference type="KEGG" id="lgi:LOTGIDRAFT_176580"/>
<dbReference type="Proteomes" id="UP000030746">
    <property type="component" value="Unassembled WGS sequence"/>
</dbReference>
<evidence type="ECO:0000313" key="2">
    <source>
        <dbReference type="Proteomes" id="UP000030746"/>
    </source>
</evidence>
<reference evidence="1 2" key="1">
    <citation type="journal article" date="2013" name="Nature">
        <title>Insights into bilaterian evolution from three spiralian genomes.</title>
        <authorList>
            <person name="Simakov O."/>
            <person name="Marletaz F."/>
            <person name="Cho S.J."/>
            <person name="Edsinger-Gonzales E."/>
            <person name="Havlak P."/>
            <person name="Hellsten U."/>
            <person name="Kuo D.H."/>
            <person name="Larsson T."/>
            <person name="Lv J."/>
            <person name="Arendt D."/>
            <person name="Savage R."/>
            <person name="Osoegawa K."/>
            <person name="de Jong P."/>
            <person name="Grimwood J."/>
            <person name="Chapman J.A."/>
            <person name="Shapiro H."/>
            <person name="Aerts A."/>
            <person name="Otillar R.P."/>
            <person name="Terry A.Y."/>
            <person name="Boore J.L."/>
            <person name="Grigoriev I.V."/>
            <person name="Lindberg D.R."/>
            <person name="Seaver E.C."/>
            <person name="Weisblat D.A."/>
            <person name="Putnam N.H."/>
            <person name="Rokhsar D.S."/>
        </authorList>
    </citation>
    <scope>NUCLEOTIDE SEQUENCE [LARGE SCALE GENOMIC DNA]</scope>
</reference>
<name>V4AI74_LOTGI</name>
<proteinExistence type="predicted"/>
<dbReference type="CTD" id="20243855"/>
<dbReference type="GeneID" id="20243855"/>
<keyword evidence="2" id="KW-1185">Reference proteome</keyword>
<dbReference type="RefSeq" id="XP_009052680.1">
    <property type="nucleotide sequence ID" value="XM_009054432.1"/>
</dbReference>
<organism evidence="1 2">
    <name type="scientific">Lottia gigantea</name>
    <name type="common">Giant owl limpet</name>
    <dbReference type="NCBI Taxonomy" id="225164"/>
    <lineage>
        <taxon>Eukaryota</taxon>
        <taxon>Metazoa</taxon>
        <taxon>Spiralia</taxon>
        <taxon>Lophotrochozoa</taxon>
        <taxon>Mollusca</taxon>
        <taxon>Gastropoda</taxon>
        <taxon>Patellogastropoda</taxon>
        <taxon>Lottioidea</taxon>
        <taxon>Lottiidae</taxon>
        <taxon>Lottia</taxon>
    </lineage>
</organism>
<evidence type="ECO:0000313" key="1">
    <source>
        <dbReference type="EMBL" id="ESO96632.1"/>
    </source>
</evidence>
<sequence length="120" mass="14558">MINKKEEELRKEGAEEMLNRIYRSGQKAFDGLLKSLADAGYEELSSKLDLDLEQKKKERANVGLEIDLIEFPYYYNRWPDSRSWCIIMNNWFKNHDFKTEEELKMVVKYWLWKLEEVVDR</sequence>
<accession>V4AI74</accession>
<protein>
    <submittedName>
        <fullName evidence="1">Uncharacterized protein</fullName>
    </submittedName>
</protein>